<proteinExistence type="predicted"/>
<keyword evidence="1" id="KW-0812">Transmembrane</keyword>
<keyword evidence="1" id="KW-1133">Transmembrane helix</keyword>
<organism evidence="2 3">
    <name type="scientific">Melipona quadrifasciata</name>
    <dbReference type="NCBI Taxonomy" id="166423"/>
    <lineage>
        <taxon>Eukaryota</taxon>
        <taxon>Metazoa</taxon>
        <taxon>Ecdysozoa</taxon>
        <taxon>Arthropoda</taxon>
        <taxon>Hexapoda</taxon>
        <taxon>Insecta</taxon>
        <taxon>Pterygota</taxon>
        <taxon>Neoptera</taxon>
        <taxon>Endopterygota</taxon>
        <taxon>Hymenoptera</taxon>
        <taxon>Apocrita</taxon>
        <taxon>Aculeata</taxon>
        <taxon>Apoidea</taxon>
        <taxon>Anthophila</taxon>
        <taxon>Apidae</taxon>
        <taxon>Melipona</taxon>
    </lineage>
</organism>
<feature type="transmembrane region" description="Helical" evidence="1">
    <location>
        <begin position="31"/>
        <end position="52"/>
    </location>
</feature>
<evidence type="ECO:0000313" key="2">
    <source>
        <dbReference type="EMBL" id="KOX72229.1"/>
    </source>
</evidence>
<evidence type="ECO:0000313" key="3">
    <source>
        <dbReference type="Proteomes" id="UP000053105"/>
    </source>
</evidence>
<evidence type="ECO:0000256" key="1">
    <source>
        <dbReference type="SAM" id="Phobius"/>
    </source>
</evidence>
<keyword evidence="1" id="KW-0472">Membrane</keyword>
<dbReference type="EMBL" id="KQ435824">
    <property type="protein sequence ID" value="KOX72229.1"/>
    <property type="molecule type" value="Genomic_DNA"/>
</dbReference>
<keyword evidence="3" id="KW-1185">Reference proteome</keyword>
<dbReference type="AlphaFoldDB" id="A0A0M8ZYL4"/>
<accession>A0A0M8ZYL4</accession>
<gene>
    <name evidence="2" type="ORF">WN51_01091</name>
</gene>
<reference evidence="2 3" key="1">
    <citation type="submission" date="2015-07" db="EMBL/GenBank/DDBJ databases">
        <title>The genome of Melipona quadrifasciata.</title>
        <authorList>
            <person name="Pan H."/>
            <person name="Kapheim K."/>
        </authorList>
    </citation>
    <scope>NUCLEOTIDE SEQUENCE [LARGE SCALE GENOMIC DNA]</scope>
    <source>
        <strain evidence="2">0111107301</strain>
        <tissue evidence="2">Whole body</tissue>
    </source>
</reference>
<dbReference type="Proteomes" id="UP000053105">
    <property type="component" value="Unassembled WGS sequence"/>
</dbReference>
<sequence length="61" mass="7090">MARTSVLARTQRPYMVVGGRSVLIENSLVRAYMHTCRLSSVFTILLVLFPWIKHLFRKTSH</sequence>
<name>A0A0M8ZYL4_9HYME</name>
<protein>
    <submittedName>
        <fullName evidence="2">Uncharacterized protein</fullName>
    </submittedName>
</protein>